<dbReference type="PANTHER" id="PTHR23092">
    <property type="entry name" value="POLY(A) RNA POLYMERASE"/>
    <property type="match status" value="1"/>
</dbReference>
<feature type="domain" description="Poly(A) RNA polymerase mitochondrial-like central palm" evidence="9">
    <location>
        <begin position="33"/>
        <end position="160"/>
    </location>
</feature>
<evidence type="ECO:0000259" key="9">
    <source>
        <dbReference type="Pfam" id="PF22600"/>
    </source>
</evidence>
<dbReference type="InterPro" id="IPR043519">
    <property type="entry name" value="NT_sf"/>
</dbReference>
<name>A0A0N4UEK8_DRAME</name>
<evidence type="ECO:0000313" key="11">
    <source>
        <dbReference type="Proteomes" id="UP000038040"/>
    </source>
</evidence>
<comment type="similarity">
    <text evidence="2">Belongs to the DNA polymerase type-B-like family.</text>
</comment>
<dbReference type="GO" id="GO:0003729">
    <property type="term" value="F:mRNA binding"/>
    <property type="evidence" value="ECO:0007669"/>
    <property type="project" value="TreeGrafter"/>
</dbReference>
<evidence type="ECO:0000259" key="8">
    <source>
        <dbReference type="Pfam" id="PF03828"/>
    </source>
</evidence>
<dbReference type="FunFam" id="3.30.460.10:FF:000006">
    <property type="entry name" value="non-canonical poly(A) RNA polymerase PAPD5"/>
    <property type="match status" value="1"/>
</dbReference>
<dbReference type="InterPro" id="IPR054708">
    <property type="entry name" value="MTPAP-like_central"/>
</dbReference>
<evidence type="ECO:0000256" key="5">
    <source>
        <dbReference type="ARBA" id="ARBA00022723"/>
    </source>
</evidence>
<evidence type="ECO:0000313" key="10">
    <source>
        <dbReference type="EMBL" id="VDN50839.1"/>
    </source>
</evidence>
<dbReference type="SUPFAM" id="SSF81301">
    <property type="entry name" value="Nucleotidyltransferase"/>
    <property type="match status" value="1"/>
</dbReference>
<evidence type="ECO:0000256" key="1">
    <source>
        <dbReference type="ARBA" id="ARBA00001936"/>
    </source>
</evidence>
<dbReference type="InterPro" id="IPR002058">
    <property type="entry name" value="PAP_assoc"/>
</dbReference>
<comment type="cofactor">
    <cofactor evidence="1">
        <name>Mn(2+)</name>
        <dbReference type="ChEBI" id="CHEBI:29035"/>
    </cofactor>
</comment>
<feature type="transmembrane region" description="Helical" evidence="7">
    <location>
        <begin position="185"/>
        <end position="206"/>
    </location>
</feature>
<dbReference type="STRING" id="318479.A0A0N4UEK8"/>
<evidence type="ECO:0000256" key="2">
    <source>
        <dbReference type="ARBA" id="ARBA00008593"/>
    </source>
</evidence>
<evidence type="ECO:0000313" key="12">
    <source>
        <dbReference type="Proteomes" id="UP000274756"/>
    </source>
</evidence>
<dbReference type="Pfam" id="PF03828">
    <property type="entry name" value="PAP_assoc"/>
    <property type="match status" value="1"/>
</dbReference>
<dbReference type="OrthoDB" id="273917at2759"/>
<feature type="domain" description="PAP-associated" evidence="8">
    <location>
        <begin position="214"/>
        <end position="273"/>
    </location>
</feature>
<dbReference type="GO" id="GO:1990817">
    <property type="term" value="F:poly(A) RNA polymerase activity"/>
    <property type="evidence" value="ECO:0007669"/>
    <property type="project" value="UniProtKB-EC"/>
</dbReference>
<dbReference type="WBParaSite" id="DME_0000581801-mRNA-1">
    <property type="protein sequence ID" value="DME_0000581801-mRNA-1"/>
    <property type="gene ID" value="DME_0000581801"/>
</dbReference>
<reference evidence="10 12" key="2">
    <citation type="submission" date="2018-11" db="EMBL/GenBank/DDBJ databases">
        <authorList>
            <consortium name="Pathogen Informatics"/>
        </authorList>
    </citation>
    <scope>NUCLEOTIDE SEQUENCE [LARGE SCALE GENOMIC DNA]</scope>
</reference>
<sequence>MRYTSVVWPAREDLTLSYAPWCKKRYPLSFRGLHEEMIDLYEWLRPSPLEIALRFRVFERVRCILQQIWPLARIDFFGSLYTGLFLPSSDIDVVVEVETNCENPLSRTAEVLRLSCIADSIQVLDKAFVPIVKLVDRDTKISFDISFNTPSGVMAAGFIQQMKRRYPCLEPLALILKQFLTQRQLNLVFTGGLSSYGLILMLISFFQRTLNEVNLGEIFLSFLQLYSLDFNYMNTALRIRDGGAYIPKEQMLAQMNRPSNSNLCIEDPLQPENDVGRCSWNIVSVRQEFEQAFKKLCAVFMQPREYSSVWRSHYNGSLLSHILSIPPKYTRYRNWLRGRVILDGQFSSPPSLSRSSSPDLLSPLNDDTSLIYTPVDF</sequence>
<dbReference type="PANTHER" id="PTHR23092:SF15">
    <property type="entry name" value="INACTIVE NON-CANONICAL POLY(A) RNA POLYMERASE PROTEIN TRF4-2-RELATED"/>
    <property type="match status" value="1"/>
</dbReference>
<evidence type="ECO:0000256" key="4">
    <source>
        <dbReference type="ARBA" id="ARBA00022679"/>
    </source>
</evidence>
<organism evidence="11 13">
    <name type="scientific">Dracunculus medinensis</name>
    <name type="common">Guinea worm</name>
    <dbReference type="NCBI Taxonomy" id="318479"/>
    <lineage>
        <taxon>Eukaryota</taxon>
        <taxon>Metazoa</taxon>
        <taxon>Ecdysozoa</taxon>
        <taxon>Nematoda</taxon>
        <taxon>Chromadorea</taxon>
        <taxon>Rhabditida</taxon>
        <taxon>Spirurina</taxon>
        <taxon>Dracunculoidea</taxon>
        <taxon>Dracunculidae</taxon>
        <taxon>Dracunculus</taxon>
    </lineage>
</organism>
<evidence type="ECO:0000313" key="13">
    <source>
        <dbReference type="WBParaSite" id="DME_0000581801-mRNA-1"/>
    </source>
</evidence>
<evidence type="ECO:0000256" key="6">
    <source>
        <dbReference type="ARBA" id="ARBA00022842"/>
    </source>
</evidence>
<keyword evidence="12" id="KW-1185">Reference proteome</keyword>
<dbReference type="GO" id="GO:0031123">
    <property type="term" value="P:RNA 3'-end processing"/>
    <property type="evidence" value="ECO:0007669"/>
    <property type="project" value="TreeGrafter"/>
</dbReference>
<keyword evidence="7" id="KW-0472">Membrane</keyword>
<dbReference type="GO" id="GO:0043634">
    <property type="term" value="P:polyadenylation-dependent ncRNA catabolic process"/>
    <property type="evidence" value="ECO:0007669"/>
    <property type="project" value="TreeGrafter"/>
</dbReference>
<keyword evidence="7" id="KW-0812">Transmembrane</keyword>
<dbReference type="GO" id="GO:0005730">
    <property type="term" value="C:nucleolus"/>
    <property type="evidence" value="ECO:0007669"/>
    <property type="project" value="TreeGrafter"/>
</dbReference>
<dbReference type="Pfam" id="PF22600">
    <property type="entry name" value="MTPAP-like_central"/>
    <property type="match status" value="1"/>
</dbReference>
<keyword evidence="5" id="KW-0479">Metal-binding</keyword>
<gene>
    <name evidence="10" type="ORF">DME_LOCUS812</name>
</gene>
<dbReference type="EMBL" id="UYYG01000008">
    <property type="protein sequence ID" value="VDN50839.1"/>
    <property type="molecule type" value="Genomic_DNA"/>
</dbReference>
<evidence type="ECO:0000256" key="3">
    <source>
        <dbReference type="ARBA" id="ARBA00012388"/>
    </source>
</evidence>
<dbReference type="AlphaFoldDB" id="A0A0N4UEK8"/>
<dbReference type="Gene3D" id="3.30.460.10">
    <property type="entry name" value="Beta Polymerase, domain 2"/>
    <property type="match status" value="1"/>
</dbReference>
<dbReference type="Proteomes" id="UP000038040">
    <property type="component" value="Unplaced"/>
</dbReference>
<proteinExistence type="inferred from homology"/>
<evidence type="ECO:0000256" key="7">
    <source>
        <dbReference type="SAM" id="Phobius"/>
    </source>
</evidence>
<keyword evidence="7" id="KW-1133">Transmembrane helix</keyword>
<protein>
    <recommendedName>
        <fullName evidence="3">polynucleotide adenylyltransferase</fullName>
        <ecNumber evidence="3">2.7.7.19</ecNumber>
    </recommendedName>
</protein>
<dbReference type="GO" id="GO:0046872">
    <property type="term" value="F:metal ion binding"/>
    <property type="evidence" value="ECO:0007669"/>
    <property type="project" value="UniProtKB-KW"/>
</dbReference>
<keyword evidence="4" id="KW-0808">Transferase</keyword>
<dbReference type="EC" id="2.7.7.19" evidence="3"/>
<dbReference type="SUPFAM" id="SSF81631">
    <property type="entry name" value="PAP/OAS1 substrate-binding domain"/>
    <property type="match status" value="1"/>
</dbReference>
<dbReference type="Gene3D" id="1.10.1410.10">
    <property type="match status" value="1"/>
</dbReference>
<dbReference type="GO" id="GO:0031499">
    <property type="term" value="C:TRAMP complex"/>
    <property type="evidence" value="ECO:0007669"/>
    <property type="project" value="TreeGrafter"/>
</dbReference>
<dbReference type="CDD" id="cd05402">
    <property type="entry name" value="NT_PAP_TUTase"/>
    <property type="match status" value="1"/>
</dbReference>
<dbReference type="Proteomes" id="UP000274756">
    <property type="component" value="Unassembled WGS sequence"/>
</dbReference>
<reference evidence="13" key="1">
    <citation type="submission" date="2017-02" db="UniProtKB">
        <authorList>
            <consortium name="WormBaseParasite"/>
        </authorList>
    </citation>
    <scope>IDENTIFICATION</scope>
</reference>
<dbReference type="InterPro" id="IPR045862">
    <property type="entry name" value="Trf4-like"/>
</dbReference>
<keyword evidence="6" id="KW-0460">Magnesium</keyword>
<accession>A0A0N4UEK8</accession>